<sequence length="361" mass="38129">MHVAQRQGHDGRRDALAGHVHDVGVRARARRGGRHGVGDPLGLRGRLHAVEEHGMERGAALEHRARPELVLAERADLDPGRVRRVRDVHDHRDVGAQPVGGRARAVEADLLLDRGHGDHVARRAARAGHEARSLVGDEGPEPVVHRLGDRAAVGQFDGIAGQHRGVPDADHPARLVAVRGADVDVELLELRDALAVVVLEQVDRLAPDDARDLAAARAHHDALAHEDLRIPAADGGEPQEARVLDVGDDEADLVDVADDGHARPAGGAGHARVRGAHGVGVHVGEGRGGLAPDGGRSGLVARRAVGDQEGAEDVGKRHGRGTLEGRRRSRRAGPRPRAQGDRPARPYDWAGGGPRAAASGR</sequence>
<feature type="region of interest" description="Disordered" evidence="1">
    <location>
        <begin position="304"/>
        <end position="361"/>
    </location>
</feature>
<accession>A0A6J4RS42</accession>
<organism evidence="2">
    <name type="scientific">uncultured Solirubrobacteraceae bacterium</name>
    <dbReference type="NCBI Taxonomy" id="1162706"/>
    <lineage>
        <taxon>Bacteria</taxon>
        <taxon>Bacillati</taxon>
        <taxon>Actinomycetota</taxon>
        <taxon>Thermoleophilia</taxon>
        <taxon>Solirubrobacterales</taxon>
        <taxon>Solirubrobacteraceae</taxon>
        <taxon>environmental samples</taxon>
    </lineage>
</organism>
<reference evidence="2" key="1">
    <citation type="submission" date="2020-02" db="EMBL/GenBank/DDBJ databases">
        <authorList>
            <person name="Meier V. D."/>
        </authorList>
    </citation>
    <scope>NUCLEOTIDE SEQUENCE</scope>
    <source>
        <strain evidence="2">AVDCRST_MAG13</strain>
    </source>
</reference>
<dbReference type="AlphaFoldDB" id="A0A6J4RS42"/>
<gene>
    <name evidence="2" type="ORF">AVDCRST_MAG13-960</name>
</gene>
<feature type="compositionally biased region" description="Basic and acidic residues" evidence="1">
    <location>
        <begin position="313"/>
        <end position="326"/>
    </location>
</feature>
<name>A0A6J4RS42_9ACTN</name>
<dbReference type="EMBL" id="CADCVO010000146">
    <property type="protein sequence ID" value="CAA9477717.1"/>
    <property type="molecule type" value="Genomic_DNA"/>
</dbReference>
<evidence type="ECO:0000256" key="1">
    <source>
        <dbReference type="SAM" id="MobiDB-lite"/>
    </source>
</evidence>
<proteinExistence type="predicted"/>
<protein>
    <submittedName>
        <fullName evidence="2">Uncharacterized protein</fullName>
    </submittedName>
</protein>
<evidence type="ECO:0000313" key="2">
    <source>
        <dbReference type="EMBL" id="CAA9477717.1"/>
    </source>
</evidence>